<dbReference type="PANTHER" id="PTHR40940:SF1">
    <property type="entry name" value="PROTEIN BATD"/>
    <property type="match status" value="1"/>
</dbReference>
<dbReference type="PANTHER" id="PTHR40940">
    <property type="entry name" value="PROTEIN BATD-RELATED"/>
    <property type="match status" value="1"/>
</dbReference>
<dbReference type="Pfam" id="PF13584">
    <property type="entry name" value="BatD"/>
    <property type="match status" value="1"/>
</dbReference>
<keyword evidence="2" id="KW-0812">Transmembrane</keyword>
<dbReference type="GeneID" id="77255535"/>
<evidence type="ECO:0000313" key="5">
    <source>
        <dbReference type="EMBL" id="ARM83655.1"/>
    </source>
</evidence>
<evidence type="ECO:0000313" key="6">
    <source>
        <dbReference type="Proteomes" id="UP000193100"/>
    </source>
</evidence>
<feature type="transmembrane region" description="Helical" evidence="2">
    <location>
        <begin position="431"/>
        <end position="453"/>
    </location>
</feature>
<name>A0A1W6K894_9GAMM</name>
<dbReference type="Pfam" id="PF25607">
    <property type="entry name" value="DUF7939"/>
    <property type="match status" value="1"/>
</dbReference>
<feature type="region of interest" description="Disordered" evidence="1">
    <location>
        <begin position="561"/>
        <end position="583"/>
    </location>
</feature>
<feature type="chain" id="PRO_5013320745" evidence="3">
    <location>
        <begin position="25"/>
        <end position="583"/>
    </location>
</feature>
<reference evidence="5 6" key="1">
    <citation type="submission" date="2017-04" db="EMBL/GenBank/DDBJ databases">
        <title>Genome Sequence of Marinobacter salarius strain SMR5 Isolated from a culture of the Diatom Skeletonema marinoi.</title>
        <authorList>
            <person name="Topel M."/>
            <person name="Pinder M.I.M."/>
            <person name="Johansson O.N."/>
            <person name="Kourtchenko O."/>
            <person name="Godhe A."/>
            <person name="Clarke A.K."/>
        </authorList>
    </citation>
    <scope>NUCLEOTIDE SEQUENCE [LARGE SCALE GENOMIC DNA]</scope>
    <source>
        <strain evidence="5 6">SMR5</strain>
    </source>
</reference>
<feature type="region of interest" description="Disordered" evidence="1">
    <location>
        <begin position="395"/>
        <end position="428"/>
    </location>
</feature>
<dbReference type="EMBL" id="CP020931">
    <property type="protein sequence ID" value="ARM83655.1"/>
    <property type="molecule type" value="Genomic_DNA"/>
</dbReference>
<dbReference type="AlphaFoldDB" id="A0A1W6K894"/>
<accession>A0A1W6K894</accession>
<dbReference type="STRING" id="1420917.AU15_10080"/>
<dbReference type="InterPro" id="IPR057699">
    <property type="entry name" value="DUF7939"/>
</dbReference>
<keyword evidence="2" id="KW-0472">Membrane</keyword>
<feature type="region of interest" description="Disordered" evidence="1">
    <location>
        <begin position="310"/>
        <end position="344"/>
    </location>
</feature>
<evidence type="ECO:0000256" key="3">
    <source>
        <dbReference type="SAM" id="SignalP"/>
    </source>
</evidence>
<protein>
    <submittedName>
        <fullName evidence="5">Oxygen tolerance</fullName>
    </submittedName>
</protein>
<keyword evidence="3" id="KW-0732">Signal</keyword>
<dbReference type="RefSeq" id="WP_085680048.1">
    <property type="nucleotide sequence ID" value="NZ_CP020931.1"/>
</dbReference>
<feature type="domain" description="DUF7939" evidence="4">
    <location>
        <begin position="473"/>
        <end position="559"/>
    </location>
</feature>
<gene>
    <name evidence="5" type="ORF">MARSALSMR5_01568</name>
</gene>
<dbReference type="Proteomes" id="UP000193100">
    <property type="component" value="Chromosome"/>
</dbReference>
<feature type="signal peptide" evidence="3">
    <location>
        <begin position="1"/>
        <end position="24"/>
    </location>
</feature>
<evidence type="ECO:0000259" key="4">
    <source>
        <dbReference type="Pfam" id="PF25607"/>
    </source>
</evidence>
<evidence type="ECO:0000256" key="1">
    <source>
        <dbReference type="SAM" id="MobiDB-lite"/>
    </source>
</evidence>
<proteinExistence type="predicted"/>
<dbReference type="InterPro" id="IPR025738">
    <property type="entry name" value="BatD"/>
</dbReference>
<evidence type="ECO:0000256" key="2">
    <source>
        <dbReference type="SAM" id="Phobius"/>
    </source>
</evidence>
<sequence>MVSRLTGPFILILLLVTMAGPAMAANDLTVEPDRTRLYEGEVLTLSVKGSTKIDINLGNLFDFDLSSLPKPDIEKVEDDFEILARNQQYSIRTVNNEMVGEITWTYQLAPKKTGELTIPPLSFRDSRSTPVTIEVISGTPPDQETEAQRDSFIELAADKDEVYVQEQLVLTIKLFFTGNLIRGELSEPEHPNAIVESLGKQNEYTRYRDGVRYRVVERRYALFPQREGQLSLQPIRFEGQARNEQGQLKFLRDSANLFDITVKGVPAEFSGDTWLPARTLELTQSGLPRNQNLTAGQNLTRSLTMRTEGLPAESLPPFPEQTPDSIRAYPEKPERTTTPGTEGLTSTLTQTTALVPVQPGKLTLPEIRIPWWDTESDSEKVAVIPAHTLVVEGIPGQIDSVPSNPEDASETDTRTNNDPVSGETDGESGAGFWPLATLAALVGWLITLAAWWYSRRRTSAGKVVASQGDNREKVLFRDLCEAAQAGSPKTTDLLVRWMSQRHPERTFQSVTDVNRFLDDTELAAEIEQLQQRLFGTPGESATSEPWQGERLVAALIRVRGTASESAPGDQLPPLYPQGLSTSR</sequence>
<organism evidence="5 6">
    <name type="scientific">Marinobacter salarius</name>
    <dbReference type="NCBI Taxonomy" id="1420917"/>
    <lineage>
        <taxon>Bacteria</taxon>
        <taxon>Pseudomonadati</taxon>
        <taxon>Pseudomonadota</taxon>
        <taxon>Gammaproteobacteria</taxon>
        <taxon>Pseudomonadales</taxon>
        <taxon>Marinobacteraceae</taxon>
        <taxon>Marinobacter</taxon>
    </lineage>
</organism>
<keyword evidence="2" id="KW-1133">Transmembrane helix</keyword>